<dbReference type="AlphaFoldDB" id="A0A8J6C0I5"/>
<proteinExistence type="predicted"/>
<feature type="compositionally biased region" description="Basic residues" evidence="1">
    <location>
        <begin position="58"/>
        <end position="67"/>
    </location>
</feature>
<accession>A0A8J6C0I5</accession>
<comment type="caution">
    <text evidence="2">The sequence shown here is derived from an EMBL/GenBank/DDBJ whole genome shotgun (WGS) entry which is preliminary data.</text>
</comment>
<protein>
    <submittedName>
        <fullName evidence="2">Uncharacterized protein</fullName>
    </submittedName>
</protein>
<gene>
    <name evidence="2" type="ORF">GUJ93_ZPchr0013g34849</name>
</gene>
<dbReference type="Proteomes" id="UP000729402">
    <property type="component" value="Unassembled WGS sequence"/>
</dbReference>
<name>A0A8J6C0I5_ZIZPA</name>
<feature type="region of interest" description="Disordered" evidence="1">
    <location>
        <begin position="40"/>
        <end position="93"/>
    </location>
</feature>
<evidence type="ECO:0000313" key="3">
    <source>
        <dbReference type="Proteomes" id="UP000729402"/>
    </source>
</evidence>
<dbReference type="EMBL" id="JAAALK010000079">
    <property type="protein sequence ID" value="KAG8100799.1"/>
    <property type="molecule type" value="Genomic_DNA"/>
</dbReference>
<reference evidence="2" key="1">
    <citation type="journal article" date="2021" name="bioRxiv">
        <title>Whole Genome Assembly and Annotation of Northern Wild Rice, Zizania palustris L., Supports a Whole Genome Duplication in the Zizania Genus.</title>
        <authorList>
            <person name="Haas M."/>
            <person name="Kono T."/>
            <person name="Macchietto M."/>
            <person name="Millas R."/>
            <person name="McGilp L."/>
            <person name="Shao M."/>
            <person name="Duquette J."/>
            <person name="Hirsch C.N."/>
            <person name="Kimball J."/>
        </authorList>
    </citation>
    <scope>NUCLEOTIDE SEQUENCE</scope>
    <source>
        <tissue evidence="2">Fresh leaf tissue</tissue>
    </source>
</reference>
<organism evidence="2 3">
    <name type="scientific">Zizania palustris</name>
    <name type="common">Northern wild rice</name>
    <dbReference type="NCBI Taxonomy" id="103762"/>
    <lineage>
        <taxon>Eukaryota</taxon>
        <taxon>Viridiplantae</taxon>
        <taxon>Streptophyta</taxon>
        <taxon>Embryophyta</taxon>
        <taxon>Tracheophyta</taxon>
        <taxon>Spermatophyta</taxon>
        <taxon>Magnoliopsida</taxon>
        <taxon>Liliopsida</taxon>
        <taxon>Poales</taxon>
        <taxon>Poaceae</taxon>
        <taxon>BOP clade</taxon>
        <taxon>Oryzoideae</taxon>
        <taxon>Oryzeae</taxon>
        <taxon>Zizaniinae</taxon>
        <taxon>Zizania</taxon>
    </lineage>
</organism>
<evidence type="ECO:0000256" key="1">
    <source>
        <dbReference type="SAM" id="MobiDB-lite"/>
    </source>
</evidence>
<reference evidence="2" key="2">
    <citation type="submission" date="2021-02" db="EMBL/GenBank/DDBJ databases">
        <authorList>
            <person name="Kimball J.A."/>
            <person name="Haas M.W."/>
            <person name="Macchietto M."/>
            <person name="Kono T."/>
            <person name="Duquette J."/>
            <person name="Shao M."/>
        </authorList>
    </citation>
    <scope>NUCLEOTIDE SEQUENCE</scope>
    <source>
        <tissue evidence="2">Fresh leaf tissue</tissue>
    </source>
</reference>
<evidence type="ECO:0000313" key="2">
    <source>
        <dbReference type="EMBL" id="KAG8100799.1"/>
    </source>
</evidence>
<keyword evidence="3" id="KW-1185">Reference proteome</keyword>
<sequence>MRTRSVLDMAEKKIANELAVEGSTVLLTTTTNNSIALVAPSAGNSVGGSNNGEQRKQGGGKKWKQNNKNRWNNNGNAGAFDNFGSRGAPAPGGGPWFCFSAPNGPPSAWASNWGGSWRMAAPGILGPRPSGG</sequence>
<feature type="compositionally biased region" description="Low complexity" evidence="1">
    <location>
        <begin position="68"/>
        <end position="89"/>
    </location>
</feature>